<dbReference type="Pfam" id="PF13332">
    <property type="entry name" value="Fil_haemagg_2"/>
    <property type="match status" value="5"/>
</dbReference>
<gene>
    <name evidence="2" type="ORF">BZL54_22070</name>
</gene>
<accession>A0A2A4F9T4</accession>
<dbReference type="EMBL" id="MTZU01000069">
    <property type="protein sequence ID" value="PCE30141.1"/>
    <property type="molecule type" value="Genomic_DNA"/>
</dbReference>
<dbReference type="Gene3D" id="2.160.20.10">
    <property type="entry name" value="Single-stranded right-handed beta-helix, Pectin lyase-like"/>
    <property type="match status" value="1"/>
</dbReference>
<dbReference type="NCBIfam" id="TIGR01901">
    <property type="entry name" value="adhes_NPXG"/>
    <property type="match status" value="1"/>
</dbReference>
<sequence length="1486" mass="146696">MNAAHAQNIVPVGNTGVSQHNGVDVVNIAAPNAGGLSLNQYNKFNVGTQGAVLNNSTVAGQSQLAGQLAANAQLQGQAAKVILNEVVSKNPSLLLGKQEVFGMAADYVLANPNGITCSGCGFINTPRASLVVGTPELANGSLAGFAVGANGGNNGLAVSGNVSGAAVLDLIAPKVDVNGNLQASDSVNVIAGRQQVDYAGLGRHDLTANEKAAASSVPVLDGSVVGSISAGTIRIYNSDPQASTSVHANLDAGQGIDMQAAGNVSITASQIDAPQIAVAANNLAMQGQVQGVDATTAPSSSGSWFSGTHATSGASHTETFAATQIHGGDVSLNAAGKASLNAVQIDARNVNVTAGSVALDSTVTTRTASSTDKQGKIFWSNSTRQDQQAQTLYGNDWHADRDIGIHATRGAVSVNAAAIAAGGSVAVDGSQGVTLGGTVARNGTVTANRYVNETAALKTGQQVTSGTEQTYHGTTIQAGNNVSIGSAADVSLLGAQVDAAQVAIASHGTTTIGAQSSQNEQSQQQNFVYWGGIGGGETHGTRTTATTQHGSAINARNVSVQGDGGVNVVGSTLSGSSGVQLASANGGVSIGHVSNHTETLQNDRHGTAFNITDKSHTSQRDSDTTVASAIASQGAIQVNSAKDISLTGSSVTAGGALNVHAAGTIRSDIADAQTSTTTQDFTLGTVPNVQHSTSGTTLNVTAGIGLQGVTHTVGQGSGVATASTLSGGTVTLQGDTAIDLKGSRISATAGDVKLAGQNVSVGAGDSKVTSNFDDTNVTGAGVYVSGQLTNVDTSSIASFVDGIGKIGVGQVGIGAQAGTQQTHARNEAHQAIVSTVQASGNVAMRADQTLRNTGTVVTTPGTISLTARDVVNDAAANTTTRTVVSGDGKVAFAANAMLSAPLTAELGVDGQGAASTAVNTTAVVSKLSGGQINVNGSRSVTDVGTQYAAAGDVNIHAGTYAGNAAENSQVTTVRTGSAGAKVSASTVTFQDFTVQASANGAYQYQQTGNAQAVLGNINAQNVTIQADNTLSSAMNIAAADHVTLAAGQDVTVAQASNRQWQVQAGVSAGGSLGATAVPAAGVIVPSSFSVNGGVNYQNARDSQAVAAGVSGKSIAISAGNSAVVQGATLKGDNVTMQAAKVAFDAGYDHHDAFGIGTKGNVSVTLLPGAGGASIGGGTLGAGVNVVSESASQAHGGSIVAGNVSLIGDSRDHDLAVVGASIKADNLTIRNQSGNVSVIAAKGETHKANWNVGGGGTAGSNDKRLVNLGANAQVGVDGENSTTYQVGQINAGTVNLAAGQDITLQTNLQAGVLNGQAGGNVSVSSAQNRKDTFRFSFAASANDVPIPAGQTTAADAIKTIGNAVAKDGAAALNPKGNVALTLDNTASTQVSTVHAGQMNVTAGGGQVTINAANVSSDGGAGFGGAAVTTTGYRDSAYRVDFSGAASALPGAPVSGSSANGNPFQWPINGNVNVSAKDTEINASVGLK</sequence>
<evidence type="ECO:0000259" key="1">
    <source>
        <dbReference type="SMART" id="SM00912"/>
    </source>
</evidence>
<dbReference type="InterPro" id="IPR011050">
    <property type="entry name" value="Pectin_lyase_fold/virulence"/>
</dbReference>
<feature type="domain" description="Filamentous haemagglutinin FhaB/tRNA nuclease CdiA-like TPS" evidence="1">
    <location>
        <begin position="20"/>
        <end position="140"/>
    </location>
</feature>
<dbReference type="Pfam" id="PF05860">
    <property type="entry name" value="TPS"/>
    <property type="match status" value="1"/>
</dbReference>
<protein>
    <recommendedName>
        <fullName evidence="1">Filamentous haemagglutinin FhaB/tRNA nuclease CdiA-like TPS domain-containing protein</fullName>
    </recommendedName>
</protein>
<dbReference type="InterPro" id="IPR025157">
    <property type="entry name" value="Hemagglutinin_rpt"/>
</dbReference>
<dbReference type="InterPro" id="IPR012334">
    <property type="entry name" value="Pectin_lyas_fold"/>
</dbReference>
<dbReference type="InterPro" id="IPR008638">
    <property type="entry name" value="FhaB/CdiA-like_TPS"/>
</dbReference>
<reference evidence="2 3" key="1">
    <citation type="submission" date="2017-01" db="EMBL/GenBank/DDBJ databases">
        <title>Whole-Genome Shotgun Sequencing of Two beta-Proteobacterial Species in Search of the Bulgecin Biosynthetic Cluster.</title>
        <authorList>
            <person name="Horsman M.E."/>
            <person name="Marous D.R."/>
            <person name="Li R."/>
            <person name="Oliver R.A."/>
            <person name="Byun B."/>
            <person name="Emrich S.J."/>
            <person name="Boggess B."/>
            <person name="Townsend C.A."/>
            <person name="Mobashery S."/>
        </authorList>
    </citation>
    <scope>NUCLEOTIDE SEQUENCE [LARGE SCALE GENOMIC DNA]</scope>
    <source>
        <strain evidence="2 3">ATCC 31433</strain>
    </source>
</reference>
<proteinExistence type="predicted"/>
<name>A0A2A4F9T4_9BURK</name>
<dbReference type="Proteomes" id="UP000217994">
    <property type="component" value="Unassembled WGS sequence"/>
</dbReference>
<comment type="caution">
    <text evidence="2">The sequence shown here is derived from an EMBL/GenBank/DDBJ whole genome shotgun (WGS) entry which is preliminary data.</text>
</comment>
<evidence type="ECO:0000313" key="3">
    <source>
        <dbReference type="Proteomes" id="UP000217994"/>
    </source>
</evidence>
<dbReference type="SUPFAM" id="SSF51126">
    <property type="entry name" value="Pectin lyase-like"/>
    <property type="match status" value="1"/>
</dbReference>
<dbReference type="GO" id="GO:0003824">
    <property type="term" value="F:catalytic activity"/>
    <property type="evidence" value="ECO:0007669"/>
    <property type="project" value="UniProtKB-ARBA"/>
</dbReference>
<evidence type="ECO:0000313" key="2">
    <source>
        <dbReference type="EMBL" id="PCE30141.1"/>
    </source>
</evidence>
<organism evidence="2 3">
    <name type="scientific">Burkholderia ubonensis subsp. mesacidophila</name>
    <dbReference type="NCBI Taxonomy" id="265293"/>
    <lineage>
        <taxon>Bacteria</taxon>
        <taxon>Pseudomonadati</taxon>
        <taxon>Pseudomonadota</taxon>
        <taxon>Betaproteobacteria</taxon>
        <taxon>Burkholderiales</taxon>
        <taxon>Burkholderiaceae</taxon>
        <taxon>Burkholderia</taxon>
        <taxon>Burkholderia cepacia complex</taxon>
    </lineage>
</organism>
<dbReference type="SMART" id="SM00912">
    <property type="entry name" value="Haemagg_act"/>
    <property type="match status" value="1"/>
</dbReference>